<dbReference type="Gene3D" id="3.90.550.10">
    <property type="entry name" value="Spore Coat Polysaccharide Biosynthesis Protein SpsA, Chain A"/>
    <property type="match status" value="1"/>
</dbReference>
<keyword evidence="2" id="KW-1185">Reference proteome</keyword>
<name>A0ABQ4PVF2_9PROT</name>
<accession>A0ABQ4PVF2</accession>
<proteinExistence type="predicted"/>
<sequence length="197" mass="22058">MSCHVIIFAKSPRMGISKTRLARDIGLVAAWRVKRYLDAYTCQVARDPRWTCLLAVAPDCDVEAAYPGAWPAELARIKQGKGDLGERMTRALQRYSRGPVCIIGSDLPDLRVQDLAAAFKALRRNDAVFGPAQDGGFWLIGLSPRAARRFHCGPVRWSSRHALADILSGLPAHWRVAFLRELDDVDDGKSYWRLAQR</sequence>
<dbReference type="NCBIfam" id="TIGR04282">
    <property type="entry name" value="glyco_like_cofC"/>
    <property type="match status" value="1"/>
</dbReference>
<reference evidence="1" key="1">
    <citation type="submission" date="2021-05" db="EMBL/GenBank/DDBJ databases">
        <authorList>
            <person name="Tanabe Y."/>
        </authorList>
    </citation>
    <scope>NUCLEOTIDE SEQUENCE</scope>
    <source>
        <strain evidence="1">BOTRYCO-1</strain>
    </source>
</reference>
<gene>
    <name evidence="1" type="ORF">PsB1_1105</name>
</gene>
<protein>
    <recommendedName>
        <fullName evidence="3">Glycosyltransferase</fullName>
    </recommendedName>
</protein>
<dbReference type="SUPFAM" id="SSF53448">
    <property type="entry name" value="Nucleotide-diphospho-sugar transferases"/>
    <property type="match status" value="1"/>
</dbReference>
<comment type="caution">
    <text evidence="1">The sequence shown here is derived from an EMBL/GenBank/DDBJ whole genome shotgun (WGS) entry which is preliminary data.</text>
</comment>
<dbReference type="Pfam" id="PF09837">
    <property type="entry name" value="DUF2064"/>
    <property type="match status" value="1"/>
</dbReference>
<reference evidence="1" key="2">
    <citation type="journal article" date="2023" name="ISME Commun">
        <title>Characterization of a bloom-associated alphaproteobacterial lineage, 'Candidatus Phycosocius': insights into freshwater algal-bacterial interactions.</title>
        <authorList>
            <person name="Tanabe Y."/>
            <person name="Yamaguchi H."/>
            <person name="Yoshida M."/>
            <person name="Kai A."/>
            <person name="Okazaki Y."/>
        </authorList>
    </citation>
    <scope>NUCLEOTIDE SEQUENCE</scope>
    <source>
        <strain evidence="1">BOTRYCO-1</strain>
    </source>
</reference>
<evidence type="ECO:0000313" key="1">
    <source>
        <dbReference type="EMBL" id="GIU66951.1"/>
    </source>
</evidence>
<dbReference type="InterPro" id="IPR029044">
    <property type="entry name" value="Nucleotide-diphossugar_trans"/>
</dbReference>
<dbReference type="EMBL" id="BPFZ01000005">
    <property type="protein sequence ID" value="GIU66951.1"/>
    <property type="molecule type" value="Genomic_DNA"/>
</dbReference>
<evidence type="ECO:0000313" key="2">
    <source>
        <dbReference type="Proteomes" id="UP001161064"/>
    </source>
</evidence>
<evidence type="ECO:0008006" key="3">
    <source>
        <dbReference type="Google" id="ProtNLM"/>
    </source>
</evidence>
<dbReference type="Proteomes" id="UP001161064">
    <property type="component" value="Unassembled WGS sequence"/>
</dbReference>
<dbReference type="RefSeq" id="WP_284359642.1">
    <property type="nucleotide sequence ID" value="NZ_BPFZ01000005.1"/>
</dbReference>
<dbReference type="PANTHER" id="PTHR36529">
    <property type="entry name" value="SLL1095 PROTEIN"/>
    <property type="match status" value="1"/>
</dbReference>
<dbReference type="PANTHER" id="PTHR36529:SF1">
    <property type="entry name" value="GLYCOSYLTRANSFERASE"/>
    <property type="match status" value="1"/>
</dbReference>
<dbReference type="InterPro" id="IPR018641">
    <property type="entry name" value="Trfase_1_rSAM/seldom-assoc"/>
</dbReference>
<organism evidence="1 2">
    <name type="scientific">Candidatus Phycosocius spiralis</name>
    <dbReference type="NCBI Taxonomy" id="2815099"/>
    <lineage>
        <taxon>Bacteria</taxon>
        <taxon>Pseudomonadati</taxon>
        <taxon>Pseudomonadota</taxon>
        <taxon>Alphaproteobacteria</taxon>
        <taxon>Caulobacterales</taxon>
        <taxon>Caulobacterales incertae sedis</taxon>
        <taxon>Candidatus Phycosocius</taxon>
    </lineage>
</organism>